<accession>A0A1W0VXU0</accession>
<protein>
    <submittedName>
        <fullName evidence="1">Uncharacterized protein</fullName>
    </submittedName>
</protein>
<dbReference type="InParanoid" id="A0A1W0VXU0"/>
<dbReference type="EMBL" id="CM000762">
    <property type="protein sequence ID" value="OQU86931.1"/>
    <property type="molecule type" value="Genomic_DNA"/>
</dbReference>
<sequence length="43" mass="4848">MFEFLTSLLYNCMGYISGCSHHIKCMCHYKDSGSSDFSSNTTT</sequence>
<name>A0A1W0VXU0_SORBI</name>
<gene>
    <name evidence="1" type="ORF">SORBI_3003G174475</name>
</gene>
<dbReference type="AlphaFoldDB" id="A0A1W0VXU0"/>
<reference evidence="1 2" key="1">
    <citation type="journal article" date="2009" name="Nature">
        <title>The Sorghum bicolor genome and the diversification of grasses.</title>
        <authorList>
            <person name="Paterson A.H."/>
            <person name="Bowers J.E."/>
            <person name="Bruggmann R."/>
            <person name="Dubchak I."/>
            <person name="Grimwood J."/>
            <person name="Gundlach H."/>
            <person name="Haberer G."/>
            <person name="Hellsten U."/>
            <person name="Mitros T."/>
            <person name="Poliakov A."/>
            <person name="Schmutz J."/>
            <person name="Spannagl M."/>
            <person name="Tang H."/>
            <person name="Wang X."/>
            <person name="Wicker T."/>
            <person name="Bharti A.K."/>
            <person name="Chapman J."/>
            <person name="Feltus F.A."/>
            <person name="Gowik U."/>
            <person name="Grigoriev I.V."/>
            <person name="Lyons E."/>
            <person name="Maher C.A."/>
            <person name="Martis M."/>
            <person name="Narechania A."/>
            <person name="Otillar R.P."/>
            <person name="Penning B.W."/>
            <person name="Salamov A.A."/>
            <person name="Wang Y."/>
            <person name="Zhang L."/>
            <person name="Carpita N.C."/>
            <person name="Freeling M."/>
            <person name="Gingle A.R."/>
            <person name="Hash C.T."/>
            <person name="Keller B."/>
            <person name="Klein P."/>
            <person name="Kresovich S."/>
            <person name="McCann M.C."/>
            <person name="Ming R."/>
            <person name="Peterson D.G."/>
            <person name="Mehboob-ur-Rahman"/>
            <person name="Ware D."/>
            <person name="Westhoff P."/>
            <person name="Mayer K.F."/>
            <person name="Messing J."/>
            <person name="Rokhsar D.S."/>
        </authorList>
    </citation>
    <scope>NUCLEOTIDE SEQUENCE [LARGE SCALE GENOMIC DNA]</scope>
    <source>
        <strain evidence="2">cv. BTx623</strain>
    </source>
</reference>
<proteinExistence type="predicted"/>
<dbReference type="Gramene" id="OQU86931">
    <property type="protein sequence ID" value="OQU86931"/>
    <property type="gene ID" value="SORBI_3003G174475"/>
</dbReference>
<evidence type="ECO:0000313" key="2">
    <source>
        <dbReference type="Proteomes" id="UP000000768"/>
    </source>
</evidence>
<dbReference type="Proteomes" id="UP000000768">
    <property type="component" value="Chromosome 3"/>
</dbReference>
<keyword evidence="2" id="KW-1185">Reference proteome</keyword>
<organism evidence="1 2">
    <name type="scientific">Sorghum bicolor</name>
    <name type="common">Sorghum</name>
    <name type="synonym">Sorghum vulgare</name>
    <dbReference type="NCBI Taxonomy" id="4558"/>
    <lineage>
        <taxon>Eukaryota</taxon>
        <taxon>Viridiplantae</taxon>
        <taxon>Streptophyta</taxon>
        <taxon>Embryophyta</taxon>
        <taxon>Tracheophyta</taxon>
        <taxon>Spermatophyta</taxon>
        <taxon>Magnoliopsida</taxon>
        <taxon>Liliopsida</taxon>
        <taxon>Poales</taxon>
        <taxon>Poaceae</taxon>
        <taxon>PACMAD clade</taxon>
        <taxon>Panicoideae</taxon>
        <taxon>Andropogonodae</taxon>
        <taxon>Andropogoneae</taxon>
        <taxon>Sorghinae</taxon>
        <taxon>Sorghum</taxon>
    </lineage>
</organism>
<evidence type="ECO:0000313" key="1">
    <source>
        <dbReference type="EMBL" id="OQU86931.1"/>
    </source>
</evidence>
<reference evidence="2" key="2">
    <citation type="journal article" date="2018" name="Plant J.">
        <title>The Sorghum bicolor reference genome: improved assembly, gene annotations, a transcriptome atlas, and signatures of genome organization.</title>
        <authorList>
            <person name="McCormick R.F."/>
            <person name="Truong S.K."/>
            <person name="Sreedasyam A."/>
            <person name="Jenkins J."/>
            <person name="Shu S."/>
            <person name="Sims D."/>
            <person name="Kennedy M."/>
            <person name="Amirebrahimi M."/>
            <person name="Weers B.D."/>
            <person name="McKinley B."/>
            <person name="Mattison A."/>
            <person name="Morishige D.T."/>
            <person name="Grimwood J."/>
            <person name="Schmutz J."/>
            <person name="Mullet J.E."/>
        </authorList>
    </citation>
    <scope>NUCLEOTIDE SEQUENCE [LARGE SCALE GENOMIC DNA]</scope>
    <source>
        <strain evidence="2">cv. BTx623</strain>
    </source>
</reference>